<gene>
    <name evidence="1" type="ORF">SAMN05660976_08569</name>
</gene>
<sequence>MSGKPLYSYVNGEPMVSDEAMALLIGVPYERVRAEIERQRAENPGSDVFRMPRAWSRQGNRIRKEVQAALGYEAGMKECIDYLAAKAGLTGGGES</sequence>
<organism evidence="1 2">
    <name type="scientific">Nonomuraea pusilla</name>
    <dbReference type="NCBI Taxonomy" id="46177"/>
    <lineage>
        <taxon>Bacteria</taxon>
        <taxon>Bacillati</taxon>
        <taxon>Actinomycetota</taxon>
        <taxon>Actinomycetes</taxon>
        <taxon>Streptosporangiales</taxon>
        <taxon>Streptosporangiaceae</taxon>
        <taxon>Nonomuraea</taxon>
    </lineage>
</organism>
<reference evidence="1 2" key="1">
    <citation type="submission" date="2016-10" db="EMBL/GenBank/DDBJ databases">
        <authorList>
            <person name="de Groot N.N."/>
        </authorList>
    </citation>
    <scope>NUCLEOTIDE SEQUENCE [LARGE SCALE GENOMIC DNA]</scope>
    <source>
        <strain evidence="1 2">DSM 43357</strain>
    </source>
</reference>
<accession>A0A1H8KD06</accession>
<dbReference type="RefSeq" id="WP_091106175.1">
    <property type="nucleotide sequence ID" value="NZ_FOBF01000058.1"/>
</dbReference>
<protein>
    <submittedName>
        <fullName evidence="1">Uncharacterized protein</fullName>
    </submittedName>
</protein>
<dbReference type="Proteomes" id="UP000198953">
    <property type="component" value="Unassembled WGS sequence"/>
</dbReference>
<proteinExistence type="predicted"/>
<dbReference type="AlphaFoldDB" id="A0A1H8KD06"/>
<name>A0A1H8KD06_9ACTN</name>
<dbReference type="OrthoDB" id="3542942at2"/>
<dbReference type="EMBL" id="FOBF01000058">
    <property type="protein sequence ID" value="SEN90298.1"/>
    <property type="molecule type" value="Genomic_DNA"/>
</dbReference>
<evidence type="ECO:0000313" key="1">
    <source>
        <dbReference type="EMBL" id="SEN90298.1"/>
    </source>
</evidence>
<dbReference type="STRING" id="46177.SAMN05660976_08569"/>
<evidence type="ECO:0000313" key="2">
    <source>
        <dbReference type="Proteomes" id="UP000198953"/>
    </source>
</evidence>
<keyword evidence="2" id="KW-1185">Reference proteome</keyword>